<dbReference type="Proteomes" id="UP000199230">
    <property type="component" value="Unassembled WGS sequence"/>
</dbReference>
<evidence type="ECO:0008006" key="3">
    <source>
        <dbReference type="Google" id="ProtNLM"/>
    </source>
</evidence>
<dbReference type="OrthoDB" id="4986073at2"/>
<name>A0A1H3P7R7_9FIRM</name>
<accession>A0A1H3P7R7</accession>
<protein>
    <recommendedName>
        <fullName evidence="3">GGDEF domain-containing protein</fullName>
    </recommendedName>
</protein>
<proteinExistence type="predicted"/>
<evidence type="ECO:0000313" key="2">
    <source>
        <dbReference type="Proteomes" id="UP000199230"/>
    </source>
</evidence>
<evidence type="ECO:0000313" key="1">
    <source>
        <dbReference type="EMBL" id="SDY97146.1"/>
    </source>
</evidence>
<dbReference type="Gene3D" id="3.30.70.270">
    <property type="match status" value="1"/>
</dbReference>
<gene>
    <name evidence="1" type="ORF">SAMN05192546_10656</name>
</gene>
<dbReference type="InterPro" id="IPR036390">
    <property type="entry name" value="WH_DNA-bd_sf"/>
</dbReference>
<dbReference type="InterPro" id="IPR043128">
    <property type="entry name" value="Rev_trsase/Diguanyl_cyclase"/>
</dbReference>
<dbReference type="AlphaFoldDB" id="A0A1H3P7R7"/>
<sequence>MKFTIGLIGAEDSVTIMDKVSKEYEKEAVFIPLPYRCKEDAICLAEQHIDKMDAVIFSGHVPYYIVMKKMKMEIPSLYLPHSGTSIYQALLKMKNSGRNIEKVSFDNVSTTEMNEIYEDLEMSSKNVFIKEYEQNLKYQEWADYHTNLFRNEKTEAAVTCLKETSKILQREGIPVYRVLVTRPLIRQVIESALYEVKARKLRHNQIAVLVVNIDEFKKEIKKFPSEYGVQKLKLDFHRILLDYAEETKGRIFSMGNDEYLIFTTGGSLENSSKNHGEITLLDIIRKKLKMRASVGIGFDTTAYDAEHNARIGLEHAKKYGGDCLFIVDQNHRIKGPLGKEHQLEYRLASLEEKIISVAEKTKLSVKSVNRIVAMMDKHGCKVTAKEFAHYLRMTERSARRILGALEEKGYSKIVGEESEGKGRPRKIYELQL</sequence>
<organism evidence="1 2">
    <name type="scientific">Tindallia californiensis</name>
    <dbReference type="NCBI Taxonomy" id="159292"/>
    <lineage>
        <taxon>Bacteria</taxon>
        <taxon>Bacillati</taxon>
        <taxon>Bacillota</taxon>
        <taxon>Clostridia</taxon>
        <taxon>Peptostreptococcales</taxon>
        <taxon>Tindalliaceae</taxon>
        <taxon>Tindallia</taxon>
    </lineage>
</organism>
<dbReference type="STRING" id="159292.SAMN05192546_10656"/>
<dbReference type="EMBL" id="FNPV01000006">
    <property type="protein sequence ID" value="SDY97146.1"/>
    <property type="molecule type" value="Genomic_DNA"/>
</dbReference>
<keyword evidence="2" id="KW-1185">Reference proteome</keyword>
<reference evidence="1 2" key="1">
    <citation type="submission" date="2016-10" db="EMBL/GenBank/DDBJ databases">
        <authorList>
            <person name="de Groot N.N."/>
        </authorList>
    </citation>
    <scope>NUCLEOTIDE SEQUENCE [LARGE SCALE GENOMIC DNA]</scope>
    <source>
        <strain evidence="1 2">APO</strain>
    </source>
</reference>
<dbReference type="RefSeq" id="WP_093313745.1">
    <property type="nucleotide sequence ID" value="NZ_FNPV01000006.1"/>
</dbReference>
<dbReference type="SUPFAM" id="SSF46785">
    <property type="entry name" value="Winged helix' DNA-binding domain"/>
    <property type="match status" value="1"/>
</dbReference>